<dbReference type="CTD" id="79413"/>
<keyword evidence="1" id="KW-0479">Metal-binding</keyword>
<dbReference type="PANTHER" id="PTHR35827">
    <property type="entry name" value="ZINC FINGER BED DOMAIN-CONTAINING PROTEIN 3"/>
    <property type="match status" value="1"/>
</dbReference>
<name>A0A8B7TWB0_CASCN</name>
<feature type="domain" description="BED-type" evidence="7">
    <location>
        <begin position="61"/>
        <end position="122"/>
    </location>
</feature>
<dbReference type="SUPFAM" id="SSF57667">
    <property type="entry name" value="beta-beta-alpha zinc fingers"/>
    <property type="match status" value="1"/>
</dbReference>
<dbReference type="PROSITE" id="PS50808">
    <property type="entry name" value="ZF_BED"/>
    <property type="match status" value="1"/>
</dbReference>
<organism evidence="8">
    <name type="scientific">Castor canadensis</name>
    <name type="common">American beaver</name>
    <dbReference type="NCBI Taxonomy" id="51338"/>
    <lineage>
        <taxon>Eukaryota</taxon>
        <taxon>Metazoa</taxon>
        <taxon>Chordata</taxon>
        <taxon>Craniata</taxon>
        <taxon>Vertebrata</taxon>
        <taxon>Euteleostomi</taxon>
        <taxon>Mammalia</taxon>
        <taxon>Eutheria</taxon>
        <taxon>Euarchontoglires</taxon>
        <taxon>Glires</taxon>
        <taxon>Rodentia</taxon>
        <taxon>Castorimorpha</taxon>
        <taxon>Castoridae</taxon>
        <taxon>Castor</taxon>
    </lineage>
</organism>
<evidence type="ECO:0000256" key="4">
    <source>
        <dbReference type="PROSITE-ProRule" id="PRU00027"/>
    </source>
</evidence>
<gene>
    <name evidence="8" type="primary">Zbed2</name>
</gene>
<dbReference type="AlphaFoldDB" id="A0A8B7TWB0"/>
<feature type="coiled-coil region" evidence="5">
    <location>
        <begin position="179"/>
        <end position="210"/>
    </location>
</feature>
<dbReference type="KEGG" id="ccan:109681456"/>
<dbReference type="GO" id="GO:0003677">
    <property type="term" value="F:DNA binding"/>
    <property type="evidence" value="ECO:0007669"/>
    <property type="project" value="InterPro"/>
</dbReference>
<reference evidence="8" key="1">
    <citation type="submission" date="2025-08" db="UniProtKB">
        <authorList>
            <consortium name="RefSeq"/>
        </authorList>
    </citation>
    <scope>IDENTIFICATION</scope>
    <source>
        <tissue evidence="8">Leukocyte</tissue>
    </source>
</reference>
<evidence type="ECO:0000256" key="1">
    <source>
        <dbReference type="ARBA" id="ARBA00022723"/>
    </source>
</evidence>
<dbReference type="OrthoDB" id="9449303at2759"/>
<keyword evidence="3" id="KW-0862">Zinc</keyword>
<dbReference type="GO" id="GO:0008270">
    <property type="term" value="F:zinc ion binding"/>
    <property type="evidence" value="ECO:0007669"/>
    <property type="project" value="UniProtKB-KW"/>
</dbReference>
<dbReference type="InterPro" id="IPR043471">
    <property type="entry name" value="ZBED2/3"/>
</dbReference>
<dbReference type="InterPro" id="IPR003656">
    <property type="entry name" value="Znf_BED"/>
</dbReference>
<accession>A0A8B7TWB0</accession>
<evidence type="ECO:0000256" key="6">
    <source>
        <dbReference type="SAM" id="MobiDB-lite"/>
    </source>
</evidence>
<dbReference type="RefSeq" id="XP_020011824.1">
    <property type="nucleotide sequence ID" value="XM_020156235.1"/>
</dbReference>
<keyword evidence="5" id="KW-0175">Coiled coil</keyword>
<feature type="compositionally biased region" description="Basic residues" evidence="6">
    <location>
        <begin position="1"/>
        <end position="13"/>
    </location>
</feature>
<dbReference type="InterPro" id="IPR036236">
    <property type="entry name" value="Znf_C2H2_sf"/>
</dbReference>
<feature type="region of interest" description="Disordered" evidence="6">
    <location>
        <begin position="1"/>
        <end position="31"/>
    </location>
</feature>
<evidence type="ECO:0000256" key="3">
    <source>
        <dbReference type="ARBA" id="ARBA00022833"/>
    </source>
</evidence>
<keyword evidence="2 4" id="KW-0863">Zinc-finger</keyword>
<proteinExistence type="predicted"/>
<feature type="region of interest" description="Disordered" evidence="6">
    <location>
        <begin position="121"/>
        <end position="141"/>
    </location>
</feature>
<dbReference type="Pfam" id="PF02892">
    <property type="entry name" value="zf-BED"/>
    <property type="match status" value="1"/>
</dbReference>
<evidence type="ECO:0000256" key="5">
    <source>
        <dbReference type="SAM" id="Coils"/>
    </source>
</evidence>
<dbReference type="PANTHER" id="PTHR35827:SF1">
    <property type="entry name" value="ZINC FINGER BED DOMAIN-CONTAINING PROTEIN 2"/>
    <property type="match status" value="1"/>
</dbReference>
<evidence type="ECO:0000313" key="8">
    <source>
        <dbReference type="RefSeq" id="XP_020011824.1"/>
    </source>
</evidence>
<protein>
    <submittedName>
        <fullName evidence="8">Zinc finger BED domain-containing protein 2</fullName>
    </submittedName>
</protein>
<sequence>MPAHPKDRKRRLHRQEEDEEKGTRMQAKGDLEMKEEDLEMGELAGPFVSAMPAPMPHNKGIRFSEAWEYVHLAPARAGHHPNQYATCHLCGRQVSRGPGVNVGTTALWKHLKSKHRVELEKNGHGQAGQRQDPRPPGPHLPLGIEGDWGRLLEQVGAMALWASQREKEVLRRERTVEWRERAVERREQALEEVERAILEMKWKVRAEKEAYQHHEKDLSAAAHPFHFVEIVLRGICSENPDFPHFCSNSNIKHSSLVSIFKRRVHRVS</sequence>
<evidence type="ECO:0000259" key="7">
    <source>
        <dbReference type="PROSITE" id="PS50808"/>
    </source>
</evidence>
<dbReference type="SMART" id="SM00614">
    <property type="entry name" value="ZnF_BED"/>
    <property type="match status" value="1"/>
</dbReference>
<evidence type="ECO:0000256" key="2">
    <source>
        <dbReference type="ARBA" id="ARBA00022771"/>
    </source>
</evidence>
<feature type="compositionally biased region" description="Basic and acidic residues" evidence="6">
    <location>
        <begin position="21"/>
        <end position="31"/>
    </location>
</feature>